<proteinExistence type="predicted"/>
<feature type="region of interest" description="Disordered" evidence="1">
    <location>
        <begin position="108"/>
        <end position="141"/>
    </location>
</feature>
<evidence type="ECO:0000313" key="3">
    <source>
        <dbReference type="EMBL" id="KAK9970280.1"/>
    </source>
</evidence>
<protein>
    <recommendedName>
        <fullName evidence="2">Macro domain-containing protein</fullName>
    </recommendedName>
</protein>
<dbReference type="Pfam" id="PF01661">
    <property type="entry name" value="Macro"/>
    <property type="match status" value="1"/>
</dbReference>
<feature type="compositionally biased region" description="Basic and acidic residues" evidence="1">
    <location>
        <begin position="331"/>
        <end position="344"/>
    </location>
</feature>
<organism evidence="3 4">
    <name type="scientific">Culter alburnus</name>
    <name type="common">Topmouth culter</name>
    <dbReference type="NCBI Taxonomy" id="194366"/>
    <lineage>
        <taxon>Eukaryota</taxon>
        <taxon>Metazoa</taxon>
        <taxon>Chordata</taxon>
        <taxon>Craniata</taxon>
        <taxon>Vertebrata</taxon>
        <taxon>Euteleostomi</taxon>
        <taxon>Actinopterygii</taxon>
        <taxon>Neopterygii</taxon>
        <taxon>Teleostei</taxon>
        <taxon>Ostariophysi</taxon>
        <taxon>Cypriniformes</taxon>
        <taxon>Xenocyprididae</taxon>
        <taxon>Xenocypridinae</taxon>
        <taxon>Culter</taxon>
    </lineage>
</organism>
<dbReference type="AlphaFoldDB" id="A0AAW2A988"/>
<dbReference type="Proteomes" id="UP001479290">
    <property type="component" value="Unassembled WGS sequence"/>
</dbReference>
<evidence type="ECO:0000259" key="2">
    <source>
        <dbReference type="PROSITE" id="PS51154"/>
    </source>
</evidence>
<feature type="compositionally biased region" description="Polar residues" evidence="1">
    <location>
        <begin position="82"/>
        <end position="91"/>
    </location>
</feature>
<feature type="region of interest" description="Disordered" evidence="1">
    <location>
        <begin position="490"/>
        <end position="562"/>
    </location>
</feature>
<feature type="compositionally biased region" description="Basic and acidic residues" evidence="1">
    <location>
        <begin position="824"/>
        <end position="843"/>
    </location>
</feature>
<feature type="region of interest" description="Disordered" evidence="1">
    <location>
        <begin position="331"/>
        <end position="354"/>
    </location>
</feature>
<reference evidence="3 4" key="1">
    <citation type="submission" date="2024-05" db="EMBL/GenBank/DDBJ databases">
        <title>A high-quality chromosomal-level genome assembly of Topmouth culter (Culter alburnus).</title>
        <authorList>
            <person name="Zhao H."/>
        </authorList>
    </citation>
    <scope>NUCLEOTIDE SEQUENCE [LARGE SCALE GENOMIC DNA]</scope>
    <source>
        <strain evidence="3">CATC2023</strain>
        <tissue evidence="3">Muscle</tissue>
    </source>
</reference>
<feature type="compositionally biased region" description="Basic and acidic residues" evidence="1">
    <location>
        <begin position="757"/>
        <end position="799"/>
    </location>
</feature>
<feature type="compositionally biased region" description="Acidic residues" evidence="1">
    <location>
        <begin position="132"/>
        <end position="141"/>
    </location>
</feature>
<dbReference type="Gene3D" id="3.40.220.10">
    <property type="entry name" value="Leucine Aminopeptidase, subunit E, domain 1"/>
    <property type="match status" value="1"/>
</dbReference>
<evidence type="ECO:0000256" key="1">
    <source>
        <dbReference type="SAM" id="MobiDB-lite"/>
    </source>
</evidence>
<accession>A0AAW2A988</accession>
<feature type="domain" description="Macro" evidence="2">
    <location>
        <begin position="130"/>
        <end position="331"/>
    </location>
</feature>
<feature type="compositionally biased region" description="Basic and acidic residues" evidence="1">
    <location>
        <begin position="850"/>
        <end position="868"/>
    </location>
</feature>
<gene>
    <name evidence="3" type="ORF">ABG768_026235</name>
</gene>
<keyword evidence="4" id="KW-1185">Reference proteome</keyword>
<dbReference type="SMART" id="SM00506">
    <property type="entry name" value="A1pp"/>
    <property type="match status" value="1"/>
</dbReference>
<sequence length="907" mass="102679">MVTIDLVPEDTGGKLEWVNSTQCRCGYGQIPWEEVRTAASVVNIRQREGAEVPPFIYSNSGGKDGFPKVRLFDENGSQVRNVPTRSWTDLTPNDLEDESERGSVALSFVPHRDENEDALDPSAPVIENPESPSEESSEEEESLRIYFGKGTNLIILREGRLEQEEECDLIVNPTNKLLKHDTGVSAALKGRAGRVFQDESNKLLQNRPNPLFTGDVILQKQGGPNGKPVLHVVGQGKGKGIELEEQLRAVMVTDIILDKICAVARENKYRSVAMPIILGEEFGFDEIETGTSLVTELLRKTHQTDWPKMWMICHPNPAVLKNITKAVNNDRKTGERGSEQEVRPKAKTSKLRADAPEYVPDPQWPILRRVKTSRGKKEQVENPFPKLRLGESYETFRIGQGSYRPTHAKSRKKDTLLVKEDLWDEQYAPGITCGQVWSLLNGGDAVEILADTTLTRRAKRAILAQKDLTNKAALEKIIRSTVGNERYDEYYSDTAAESDDINSGSDSEDQEESEEEERVVASRESVPTPVRRPATPRRLRFRERTVESDDQPDSDVDPPAGVSELNQHLEALHLGTPGQRPKTINNDQRRPQLAVEASIVRPKATLEELMQRDQEMKMLKKAKLKNTTVKGKLRELVRYGEQMRISGESIDSHILAEFGIHGGRKLAQTLEGLIPTDKEEVDQKQFEEKWLAVGSLSACQEVAERGVEGILKLIFRGVKRGALVGAREFLLYGPETLPEELERALIRYDRKTELIQADREKAQNKPAKSKDQNRRSGRDRKPYNRHETESKPPSHPERRINHKGKPGADRGRRVSPKNQPYENNRYREQSRPRMNKSENKEKSTYISPEKWAKMSQDERAQAVAERGKNKPSAKIGMNKVVETRVEVEEVKPKKVKRKRKKAEEIDE</sequence>
<feature type="region of interest" description="Disordered" evidence="1">
    <location>
        <begin position="757"/>
        <end position="877"/>
    </location>
</feature>
<feature type="compositionally biased region" description="Acidic residues" evidence="1">
    <location>
        <begin position="496"/>
        <end position="517"/>
    </location>
</feature>
<evidence type="ECO:0000313" key="4">
    <source>
        <dbReference type="Proteomes" id="UP001479290"/>
    </source>
</evidence>
<dbReference type="SUPFAM" id="SSF52949">
    <property type="entry name" value="Macro domain-like"/>
    <property type="match status" value="1"/>
</dbReference>
<dbReference type="PROSITE" id="PS51154">
    <property type="entry name" value="MACRO"/>
    <property type="match status" value="1"/>
</dbReference>
<feature type="region of interest" description="Disordered" evidence="1">
    <location>
        <begin position="82"/>
        <end position="101"/>
    </location>
</feature>
<feature type="compositionally biased region" description="Low complexity" evidence="1">
    <location>
        <begin position="522"/>
        <end position="533"/>
    </location>
</feature>
<dbReference type="InterPro" id="IPR043472">
    <property type="entry name" value="Macro_dom-like"/>
</dbReference>
<name>A0AAW2A988_CULAL</name>
<dbReference type="InterPro" id="IPR002589">
    <property type="entry name" value="Macro_dom"/>
</dbReference>
<comment type="caution">
    <text evidence="3">The sequence shown here is derived from an EMBL/GenBank/DDBJ whole genome shotgun (WGS) entry which is preliminary data.</text>
</comment>
<dbReference type="EMBL" id="JAWDJR010000008">
    <property type="protein sequence ID" value="KAK9970280.1"/>
    <property type="molecule type" value="Genomic_DNA"/>
</dbReference>